<protein>
    <submittedName>
        <fullName evidence="1">Uncharacterized protein</fullName>
    </submittedName>
</protein>
<dbReference type="Proteomes" id="UP000245626">
    <property type="component" value="Unassembled WGS sequence"/>
</dbReference>
<proteinExistence type="predicted"/>
<organism evidence="1 2">
    <name type="scientific">Violaceomyces palustris</name>
    <dbReference type="NCBI Taxonomy" id="1673888"/>
    <lineage>
        <taxon>Eukaryota</taxon>
        <taxon>Fungi</taxon>
        <taxon>Dikarya</taxon>
        <taxon>Basidiomycota</taxon>
        <taxon>Ustilaginomycotina</taxon>
        <taxon>Ustilaginomycetes</taxon>
        <taxon>Violaceomycetales</taxon>
        <taxon>Violaceomycetaceae</taxon>
        <taxon>Violaceomyces</taxon>
    </lineage>
</organism>
<reference evidence="1 2" key="1">
    <citation type="journal article" date="2018" name="Mol. Biol. Evol.">
        <title>Broad Genomic Sampling Reveals a Smut Pathogenic Ancestry of the Fungal Clade Ustilaginomycotina.</title>
        <authorList>
            <person name="Kijpornyongpan T."/>
            <person name="Mondo S.J."/>
            <person name="Barry K."/>
            <person name="Sandor L."/>
            <person name="Lee J."/>
            <person name="Lipzen A."/>
            <person name="Pangilinan J."/>
            <person name="LaButti K."/>
            <person name="Hainaut M."/>
            <person name="Henrissat B."/>
            <person name="Grigoriev I.V."/>
            <person name="Spatafora J.W."/>
            <person name="Aime M.C."/>
        </authorList>
    </citation>
    <scope>NUCLEOTIDE SEQUENCE [LARGE SCALE GENOMIC DNA]</scope>
    <source>
        <strain evidence="1 2">SA 807</strain>
    </source>
</reference>
<evidence type="ECO:0000313" key="2">
    <source>
        <dbReference type="Proteomes" id="UP000245626"/>
    </source>
</evidence>
<sequence>MMIVSYERVDTLALVSFTATRARPHASDIRWGGTCMMDVCLCFALSLSFSFPPTLPPYFLLYLPLFRTISHTHTHTHTHKPTQTHGEIGTMSTNPKGEARKGARSKEEISKLKVVELREELKSRGIDHGGLKKAELVQKLLEAEEGGPEKEEEEEEEERADYDEEGIGKGSGMMVSGAGGDRQTERAQEEEERDDERGQDGVEAEEETRSEQEKDSIQTSNDQVSDGKRKLDQVEAEEDAGKEPDVEPTPATREKRLKVDEKEEEKDHDLGTQAEVHKNGDHEKLTSLSQRLGPPPPAVEGKGEDDEGKTRRKGEEGKSEARKKIPGAVGAEQEHPPTRSLYITNLVRPLTLTQVKKVLSEFGELDSVLPPNLQGQAAAEARTPLVYEGVWLDGIKSHAYCTFKSIDSAVEARAKLSGSKFPDETGRRVKLDHVPTGMVRSLIEREEEAWNDGRRRLELLVVKRDQTGSEDQDGVGEDVVDEVGEKGFSFQLIPVGEEGKGSKRGPPPPPPPPPLPPAAVPKDLEDNLPAASKVDDANQHSRNGGSGRGSGRGGQHYRVRGRAKGYPPPRRPLDEDFESKERPRESDGNRARDRGLRGEDPRGAWGRGGGWEGRSGGGGARHHHHHHHHHHRHRHDGSDARDDPPPPQPRQREAGHTASSSTRMTSLGGGDSWSRERDGPVERERERERERDGPVERERERERDGPGERESGRWSGHGRAAGGGGLPPQSDVFESRRDSTRRRGGGGDGYGWKAARGGERERERPRYEQQQQQGRGWERERERERERVPPPRETRGGDRWSPGRR</sequence>
<dbReference type="EMBL" id="KZ820604">
    <property type="protein sequence ID" value="PWN46974.1"/>
    <property type="molecule type" value="Genomic_DNA"/>
</dbReference>
<keyword evidence="2" id="KW-1185">Reference proteome</keyword>
<name>A0ACD0NMH1_9BASI</name>
<evidence type="ECO:0000313" key="1">
    <source>
        <dbReference type="EMBL" id="PWN46974.1"/>
    </source>
</evidence>
<accession>A0ACD0NMH1</accession>
<gene>
    <name evidence="1" type="ORF">IE53DRAFT_279410</name>
</gene>